<reference evidence="2" key="1">
    <citation type="submission" date="2021-01" db="EMBL/GenBank/DDBJ databases">
        <title>Whole genome shotgun sequence of Virgisporangium aliadipatigenens NBRC 105644.</title>
        <authorList>
            <person name="Komaki H."/>
            <person name="Tamura T."/>
        </authorList>
    </citation>
    <scope>NUCLEOTIDE SEQUENCE</scope>
    <source>
        <strain evidence="2">NBRC 105644</strain>
    </source>
</reference>
<evidence type="ECO:0008006" key="4">
    <source>
        <dbReference type="Google" id="ProtNLM"/>
    </source>
</evidence>
<dbReference type="AlphaFoldDB" id="A0A8J3YQS6"/>
<dbReference type="Pfam" id="PF10724">
    <property type="entry name" value="DUF2516"/>
    <property type="match status" value="1"/>
</dbReference>
<comment type="caution">
    <text evidence="2">The sequence shown here is derived from an EMBL/GenBank/DDBJ whole genome shotgun (WGS) entry which is preliminary data.</text>
</comment>
<keyword evidence="1" id="KW-0812">Transmembrane</keyword>
<dbReference type="RefSeq" id="WP_203902088.1">
    <property type="nucleotide sequence ID" value="NZ_BOPF01000021.1"/>
</dbReference>
<evidence type="ECO:0000313" key="3">
    <source>
        <dbReference type="Proteomes" id="UP000619260"/>
    </source>
</evidence>
<protein>
    <recommendedName>
        <fullName evidence="4">DUF2516 family protein</fullName>
    </recommendedName>
</protein>
<organism evidence="2 3">
    <name type="scientific">Virgisporangium aliadipatigenens</name>
    <dbReference type="NCBI Taxonomy" id="741659"/>
    <lineage>
        <taxon>Bacteria</taxon>
        <taxon>Bacillati</taxon>
        <taxon>Actinomycetota</taxon>
        <taxon>Actinomycetes</taxon>
        <taxon>Micromonosporales</taxon>
        <taxon>Micromonosporaceae</taxon>
        <taxon>Virgisporangium</taxon>
    </lineage>
</organism>
<dbReference type="Proteomes" id="UP000619260">
    <property type="component" value="Unassembled WGS sequence"/>
</dbReference>
<dbReference type="EMBL" id="BOPF01000021">
    <property type="protein sequence ID" value="GIJ48618.1"/>
    <property type="molecule type" value="Genomic_DNA"/>
</dbReference>
<dbReference type="InterPro" id="IPR019662">
    <property type="entry name" value="DUF2516"/>
</dbReference>
<gene>
    <name evidence="2" type="ORF">Val02_55040</name>
</gene>
<evidence type="ECO:0000313" key="2">
    <source>
        <dbReference type="EMBL" id="GIJ48618.1"/>
    </source>
</evidence>
<accession>A0A8J3YQS6</accession>
<evidence type="ECO:0000256" key="1">
    <source>
        <dbReference type="SAM" id="Phobius"/>
    </source>
</evidence>
<proteinExistence type="predicted"/>
<keyword evidence="1" id="KW-1133">Transmembrane helix</keyword>
<keyword evidence="3" id="KW-1185">Reference proteome</keyword>
<name>A0A8J3YQS6_9ACTN</name>
<keyword evidence="1" id="KW-0472">Membrane</keyword>
<feature type="transmembrane region" description="Helical" evidence="1">
    <location>
        <begin position="50"/>
        <end position="83"/>
    </location>
</feature>
<sequence>MLFYLDVRIAIELALLVVALAIEAFAFVNCLTQRADAFGVIGTLSKGVWLALTGGALLVTLLVQVALGILGMIAITIAAIYLLDVRPALRDAGEGPNYL</sequence>